<dbReference type="KEGG" id="iod:EJO50_08105"/>
<feature type="transmembrane region" description="Helical" evidence="1">
    <location>
        <begin position="419"/>
        <end position="442"/>
    </location>
</feature>
<feature type="transmembrane region" description="Helical" evidence="1">
    <location>
        <begin position="42"/>
        <end position="61"/>
    </location>
</feature>
<name>A0A3S8ZSM0_9NEIS</name>
<keyword evidence="1" id="KW-0812">Transmembrane</keyword>
<sequence length="443" mass="50199">MVIPLNSINLPIKPMTSSNHLYQAIESAEIALKRQKLKQAKLLPLALLLFFAAVFVMATIYKSRYPALAYITAFAEAAMVGALADWFAVVALFRRPLGLPIPHTAIVPRNKLRIADSMGSFIQSNFLSPERVVGKIREFNPALKIAAWLTQNVRPFSNLLIRALSYSLNSLHDGRLLAFLKSTLITELQRIDISQFSGHVLESLTQNGRHHHVLSEVLHELQKILGRAETQEAMAQVAAEEISFLKYMVLDKVAGKYLAEKMLGAVQKELKAMQDHPDHHLRLQFDRYIAQFADKLKHDAEFKQRGEKLKNELLAHPAVGEYIETLWSQLLRWLHSDLHRVDSTIRANIMLLAADMGKKLNENTEMQEWINTQCERAIPPVIEEYRETIGIFISDQVKTWDEQYMVERIELNIGTDLQFIRVSGTLVGGLVGLIIYVVAGYLG</sequence>
<dbReference type="GO" id="GO:0005886">
    <property type="term" value="C:plasma membrane"/>
    <property type="evidence" value="ECO:0007669"/>
    <property type="project" value="TreeGrafter"/>
</dbReference>
<reference evidence="2 3" key="1">
    <citation type="submission" date="2018-12" db="EMBL/GenBank/DDBJ databases">
        <title>Complete genome sequence of Iodobacter sp. H11R3.</title>
        <authorList>
            <person name="Bae J.-W."/>
        </authorList>
    </citation>
    <scope>NUCLEOTIDE SEQUENCE [LARGE SCALE GENOMIC DNA]</scope>
    <source>
        <strain evidence="2 3">H11R3</strain>
    </source>
</reference>
<protein>
    <submittedName>
        <fullName evidence="2">DUF445 domain-containing protein</fullName>
    </submittedName>
</protein>
<organism evidence="2 3">
    <name type="scientific">Iodobacter ciconiae</name>
    <dbReference type="NCBI Taxonomy" id="2496266"/>
    <lineage>
        <taxon>Bacteria</taxon>
        <taxon>Pseudomonadati</taxon>
        <taxon>Pseudomonadota</taxon>
        <taxon>Betaproteobacteria</taxon>
        <taxon>Neisseriales</taxon>
        <taxon>Chitinibacteraceae</taxon>
        <taxon>Iodobacter</taxon>
    </lineage>
</organism>
<dbReference type="AlphaFoldDB" id="A0A3S8ZSM0"/>
<evidence type="ECO:0000313" key="3">
    <source>
        <dbReference type="Proteomes" id="UP000282438"/>
    </source>
</evidence>
<dbReference type="PANTHER" id="PTHR38442">
    <property type="entry name" value="INNER MEMBRANE PROTEIN-RELATED"/>
    <property type="match status" value="1"/>
</dbReference>
<dbReference type="Proteomes" id="UP000282438">
    <property type="component" value="Chromosome"/>
</dbReference>
<feature type="transmembrane region" description="Helical" evidence="1">
    <location>
        <begin position="67"/>
        <end position="93"/>
    </location>
</feature>
<evidence type="ECO:0000256" key="1">
    <source>
        <dbReference type="SAM" id="Phobius"/>
    </source>
</evidence>
<dbReference type="EMBL" id="CP034433">
    <property type="protein sequence ID" value="AZN36458.1"/>
    <property type="molecule type" value="Genomic_DNA"/>
</dbReference>
<accession>A0A3S8ZSM0</accession>
<dbReference type="Pfam" id="PF04286">
    <property type="entry name" value="DUF445"/>
    <property type="match status" value="1"/>
</dbReference>
<gene>
    <name evidence="2" type="ORF">EJO50_08105</name>
</gene>
<proteinExistence type="predicted"/>
<dbReference type="InterPro" id="IPR007383">
    <property type="entry name" value="DUF445"/>
</dbReference>
<dbReference type="PANTHER" id="PTHR38442:SF1">
    <property type="entry name" value="INNER MEMBRANE PROTEIN"/>
    <property type="match status" value="1"/>
</dbReference>
<evidence type="ECO:0000313" key="2">
    <source>
        <dbReference type="EMBL" id="AZN36458.1"/>
    </source>
</evidence>
<keyword evidence="3" id="KW-1185">Reference proteome</keyword>
<keyword evidence="1" id="KW-1133">Transmembrane helix</keyword>
<dbReference type="OrthoDB" id="9769590at2"/>
<keyword evidence="1" id="KW-0472">Membrane</keyword>